<keyword evidence="1" id="KW-1133">Transmembrane helix</keyword>
<dbReference type="AlphaFoldDB" id="A0A371EGY9"/>
<organism evidence="2 3">
    <name type="scientific">Mucuna pruriens</name>
    <name type="common">Velvet bean</name>
    <name type="synonym">Dolichos pruriens</name>
    <dbReference type="NCBI Taxonomy" id="157652"/>
    <lineage>
        <taxon>Eukaryota</taxon>
        <taxon>Viridiplantae</taxon>
        <taxon>Streptophyta</taxon>
        <taxon>Embryophyta</taxon>
        <taxon>Tracheophyta</taxon>
        <taxon>Spermatophyta</taxon>
        <taxon>Magnoliopsida</taxon>
        <taxon>eudicotyledons</taxon>
        <taxon>Gunneridae</taxon>
        <taxon>Pentapetalae</taxon>
        <taxon>rosids</taxon>
        <taxon>fabids</taxon>
        <taxon>Fabales</taxon>
        <taxon>Fabaceae</taxon>
        <taxon>Papilionoideae</taxon>
        <taxon>50 kb inversion clade</taxon>
        <taxon>NPAAA clade</taxon>
        <taxon>indigoferoid/millettioid clade</taxon>
        <taxon>Phaseoleae</taxon>
        <taxon>Mucuna</taxon>
    </lineage>
</organism>
<evidence type="ECO:0000256" key="1">
    <source>
        <dbReference type="SAM" id="Phobius"/>
    </source>
</evidence>
<dbReference type="OrthoDB" id="10497871at2759"/>
<evidence type="ECO:0000313" key="3">
    <source>
        <dbReference type="Proteomes" id="UP000257109"/>
    </source>
</evidence>
<keyword evidence="1" id="KW-0812">Transmembrane</keyword>
<keyword evidence="3" id="KW-1185">Reference proteome</keyword>
<comment type="caution">
    <text evidence="2">The sequence shown here is derived from an EMBL/GenBank/DDBJ whole genome shotgun (WGS) entry which is preliminary data.</text>
</comment>
<sequence>MPSLLSEYTTPRTVALTTPVEMLTLLPNAFTFSGSLAGSLPATVCTGLLRESKFELDTNSGNMWNCTSSIFWPSFRELRKPALRLEKAESSGARMVMPPLLAVMSCELMLFMISVVLRRRIRTENILAFLRILVMSSGTESEEESGDWGNVGTNGFGHGAAAFGVGEGFAGAAAGAGEMAMVVEERSRNSEKEKRLKLKQLDWNSSNGIALKKEFGIQNHVLDT</sequence>
<accession>A0A371EGY9</accession>
<feature type="non-terminal residue" evidence="2">
    <location>
        <position position="1"/>
    </location>
</feature>
<proteinExistence type="predicted"/>
<gene>
    <name evidence="2" type="ORF">CR513_56027</name>
</gene>
<protein>
    <submittedName>
        <fullName evidence="2">Uncharacterized protein</fullName>
    </submittedName>
</protein>
<reference evidence="2" key="1">
    <citation type="submission" date="2018-05" db="EMBL/GenBank/DDBJ databases">
        <title>Draft genome of Mucuna pruriens seed.</title>
        <authorList>
            <person name="Nnadi N.E."/>
            <person name="Vos R."/>
            <person name="Hasami M.H."/>
            <person name="Devisetty U.K."/>
            <person name="Aguiy J.C."/>
        </authorList>
    </citation>
    <scope>NUCLEOTIDE SEQUENCE [LARGE SCALE GENOMIC DNA]</scope>
    <source>
        <strain evidence="2">JCA_2017</strain>
    </source>
</reference>
<name>A0A371EGY9_MUCPR</name>
<dbReference type="Proteomes" id="UP000257109">
    <property type="component" value="Unassembled WGS sequence"/>
</dbReference>
<keyword evidence="1" id="KW-0472">Membrane</keyword>
<feature type="non-terminal residue" evidence="2">
    <location>
        <position position="224"/>
    </location>
</feature>
<evidence type="ECO:0000313" key="2">
    <source>
        <dbReference type="EMBL" id="RDX65323.1"/>
    </source>
</evidence>
<dbReference type="EMBL" id="QJKJ01013969">
    <property type="protein sequence ID" value="RDX65323.1"/>
    <property type="molecule type" value="Genomic_DNA"/>
</dbReference>
<feature type="transmembrane region" description="Helical" evidence="1">
    <location>
        <begin position="96"/>
        <end position="117"/>
    </location>
</feature>